<keyword evidence="1" id="KW-0732">Signal</keyword>
<evidence type="ECO:0000313" key="2">
    <source>
        <dbReference type="EMBL" id="BAN21436.1"/>
    </source>
</evidence>
<feature type="signal peptide" evidence="1">
    <location>
        <begin position="1"/>
        <end position="21"/>
    </location>
</feature>
<organism evidence="2">
    <name type="scientific">Riptortus pedestris</name>
    <name type="common">Bean bug</name>
    <dbReference type="NCBI Taxonomy" id="329032"/>
    <lineage>
        <taxon>Eukaryota</taxon>
        <taxon>Metazoa</taxon>
        <taxon>Ecdysozoa</taxon>
        <taxon>Arthropoda</taxon>
        <taxon>Hexapoda</taxon>
        <taxon>Insecta</taxon>
        <taxon>Pterygota</taxon>
        <taxon>Neoptera</taxon>
        <taxon>Paraneoptera</taxon>
        <taxon>Hemiptera</taxon>
        <taxon>Heteroptera</taxon>
        <taxon>Panheteroptera</taxon>
        <taxon>Pentatomomorpha</taxon>
        <taxon>Coreoidea</taxon>
        <taxon>Alydidae</taxon>
        <taxon>Riptortus</taxon>
    </lineage>
</organism>
<name>R4WR90_RIPPE</name>
<accession>R4WR90</accession>
<protein>
    <submittedName>
        <fullName evidence="2">Cysteine rich secreted protein</fullName>
    </submittedName>
</protein>
<dbReference type="EMBL" id="AK418221">
    <property type="protein sequence ID" value="BAN21436.1"/>
    <property type="molecule type" value="mRNA"/>
</dbReference>
<dbReference type="AlphaFoldDB" id="R4WR90"/>
<reference evidence="2" key="1">
    <citation type="journal article" date="2013" name="PLoS ONE">
        <title>Gene expression in gut symbiotic organ of stinkbug affected by extracellular bacterial symbiont.</title>
        <authorList>
            <person name="Futahashi R."/>
            <person name="Tanaka K."/>
            <person name="Tanahashi M."/>
            <person name="Nikoh N."/>
            <person name="Kikuchi Y."/>
            <person name="Lee B.L."/>
            <person name="Fukatsu T."/>
        </authorList>
    </citation>
    <scope>NUCLEOTIDE SEQUENCE</scope>
    <source>
        <tissue evidence="2">Midgut</tissue>
    </source>
</reference>
<evidence type="ECO:0000256" key="1">
    <source>
        <dbReference type="SAM" id="SignalP"/>
    </source>
</evidence>
<sequence>MFRRTPLFIIILFFIVLSGATEDIVGKYPCGNKWYEFCYPGQHCCFGQYCCSDQLNCCYTPALGRACCVGPNWFFGATPGKNPAILPLFAKLN</sequence>
<proteinExistence type="evidence at transcript level"/>
<feature type="chain" id="PRO_5004381504" evidence="1">
    <location>
        <begin position="22"/>
        <end position="93"/>
    </location>
</feature>